<dbReference type="Proteomes" id="UP001186104">
    <property type="component" value="Unassembled WGS sequence"/>
</dbReference>
<evidence type="ECO:0000313" key="3">
    <source>
        <dbReference type="Proteomes" id="UP001186104"/>
    </source>
</evidence>
<dbReference type="InterPro" id="IPR029063">
    <property type="entry name" value="SAM-dependent_MTases_sf"/>
</dbReference>
<evidence type="ECO:0000313" key="2">
    <source>
        <dbReference type="EMBL" id="MDV6303539.1"/>
    </source>
</evidence>
<reference evidence="2 3" key="1">
    <citation type="submission" date="2023-10" db="EMBL/GenBank/DDBJ databases">
        <title>Development of a sustainable strategy for remediation of hydrocarbon-contaminated territories based on the waste exchange concept.</title>
        <authorList>
            <person name="Krivoruchko A."/>
        </authorList>
    </citation>
    <scope>NUCLEOTIDE SEQUENCE [LARGE SCALE GENOMIC DNA]</scope>
    <source>
        <strain evidence="2 3">IEGM 1327</strain>
    </source>
</reference>
<dbReference type="SUPFAM" id="SSF53335">
    <property type="entry name" value="S-adenosyl-L-methionine-dependent methyltransferases"/>
    <property type="match status" value="2"/>
</dbReference>
<gene>
    <name evidence="2" type="ORF">R3P93_13315</name>
</gene>
<dbReference type="Gene3D" id="3.40.50.150">
    <property type="entry name" value="Vaccinia Virus protein VP39"/>
    <property type="match status" value="2"/>
</dbReference>
<dbReference type="RefSeq" id="WP_317533205.1">
    <property type="nucleotide sequence ID" value="NZ_JAWLKF010000006.1"/>
</dbReference>
<dbReference type="PROSITE" id="PS00092">
    <property type="entry name" value="N6_MTASE"/>
    <property type="match status" value="1"/>
</dbReference>
<feature type="domain" description="DUF1156" evidence="1">
    <location>
        <begin position="10"/>
        <end position="62"/>
    </location>
</feature>
<dbReference type="CDD" id="cd02440">
    <property type="entry name" value="AdoMet_MTases"/>
    <property type="match status" value="1"/>
</dbReference>
<sequence>MKRVLIEAELPLVQVNRESAKEKSLRHGHISTLHLWWARRPLSMSRTVVFGSLMPDPDNEPERRDLLTKVGGAAAFEHSKKGGEMLRKELRSAWPERPPRVLDCFAGGGAIPLEASRLGCEVHALDINPVAHLIQLATLDYPLRYREQGEGGGYRLIDDLNHWSEWISSRAETELAPHFPKPGKGRPAIYFWCRTMRCPDGACGREIPLLKSRKLADSGRRTVRVDLTVSGDTIAITVAAGKPTDGSDWTEGTTKASSVTCPACGTTAPAKEVRLYAKNIGFGARLYAVMDVAGSERTYREPAEEELRSVAEAESVLADLPDTEDGTSAVPDESMVKSQYRRYANLVYGIDTWCGLFNSRQLLVLGTLARLVREASHEMLAAGMEPGRARAVSTYLAFALDKVADYNSSFCTWAASGEFIRDTFPQQSIRMAWDYTEVDPFAGVSGSWEGSVDWIRRVLQHLCNVDAQPATVQRGNAQAIDYPDGYFDAVVVDPPYYDAFQYGDLSDFFYVWLKRSIGHLYPELFRTPLTPKNAEIIENRADKKSAEYISHNEFEARLQRALNEIARVVKPDGLVTLVFAHTDVEAWESLLRALRAAGLVVTTSWPMRSERESRPTAQVSAVLGSSVVLVCRVSTAAGEGFYDDVVRELEARIANRLATFEEMQLVGADYFISAIGPAFEVFAQYTRVVRLSGEEVDVDELMVLARQSVAHHAIRRLLGGENVSVLDARSLMYLTWRWAYDGEPIPADEAYKLGRAFDIDLTHLARPGGLIAKTGDSFKLLGPHERKNVKVGAVPSPIDVMHIAVQLHDAGRRNELEQLLGASAMGTEPGFWAAATAIAESLPDGNRERTMLLGLTGSRDQLAQASGRHVGAALAELTLFDTR</sequence>
<dbReference type="Pfam" id="PF06634">
    <property type="entry name" value="DUF1156"/>
    <property type="match status" value="1"/>
</dbReference>
<evidence type="ECO:0000259" key="1">
    <source>
        <dbReference type="Pfam" id="PF06634"/>
    </source>
</evidence>
<protein>
    <submittedName>
        <fullName evidence="2">DUF1156 domain-containing protein</fullName>
    </submittedName>
</protein>
<dbReference type="InterPro" id="IPR009537">
    <property type="entry name" value="DUF1156"/>
</dbReference>
<comment type="caution">
    <text evidence="2">The sequence shown here is derived from an EMBL/GenBank/DDBJ whole genome shotgun (WGS) entry which is preliminary data.</text>
</comment>
<proteinExistence type="predicted"/>
<accession>A0ABU4D1F1</accession>
<name>A0ABU4D1F1_9NOCA</name>
<organism evidence="2 3">
    <name type="scientific">Rhodococcus cerastii</name>
    <dbReference type="NCBI Taxonomy" id="908616"/>
    <lineage>
        <taxon>Bacteria</taxon>
        <taxon>Bacillati</taxon>
        <taxon>Actinomycetota</taxon>
        <taxon>Actinomycetes</taxon>
        <taxon>Mycobacteriales</taxon>
        <taxon>Nocardiaceae</taxon>
        <taxon>Rhodococcus</taxon>
    </lineage>
</organism>
<keyword evidence="3" id="KW-1185">Reference proteome</keyword>
<dbReference type="EMBL" id="JAWLKF010000006">
    <property type="protein sequence ID" value="MDV6303539.1"/>
    <property type="molecule type" value="Genomic_DNA"/>
</dbReference>
<dbReference type="InterPro" id="IPR002052">
    <property type="entry name" value="DNA_methylase_N6_adenine_CS"/>
</dbReference>